<evidence type="ECO:0000256" key="1">
    <source>
        <dbReference type="SAM" id="Phobius"/>
    </source>
</evidence>
<protein>
    <submittedName>
        <fullName evidence="2">Uncharacterized protein</fullName>
    </submittedName>
</protein>
<gene>
    <name evidence="2" type="ORF">ACFYXQ_38865</name>
</gene>
<proteinExistence type="predicted"/>
<feature type="transmembrane region" description="Helical" evidence="1">
    <location>
        <begin position="20"/>
        <end position="38"/>
    </location>
</feature>
<dbReference type="Proteomes" id="UP001601992">
    <property type="component" value="Unassembled WGS sequence"/>
</dbReference>
<dbReference type="RefSeq" id="WP_040829691.1">
    <property type="nucleotide sequence ID" value="NZ_JBIAQY010000021.1"/>
</dbReference>
<evidence type="ECO:0000313" key="3">
    <source>
        <dbReference type="Proteomes" id="UP001601992"/>
    </source>
</evidence>
<name>A0ABW6SBP7_9NOCA</name>
<comment type="caution">
    <text evidence="2">The sequence shown here is derived from an EMBL/GenBank/DDBJ whole genome shotgun (WGS) entry which is preliminary data.</text>
</comment>
<accession>A0ABW6SBP7</accession>
<sequence length="82" mass="8703">MMRRTSKHPRCGANGRYCGTGWFCAVAAGVLVNAGLLVDRTDHPTTALWCSAAFTTAAVGVAVIGQRRRGTSPVEQVRADAR</sequence>
<keyword evidence="1" id="KW-0472">Membrane</keyword>
<organism evidence="2 3">
    <name type="scientific">Nocardia jiangxiensis</name>
    <dbReference type="NCBI Taxonomy" id="282685"/>
    <lineage>
        <taxon>Bacteria</taxon>
        <taxon>Bacillati</taxon>
        <taxon>Actinomycetota</taxon>
        <taxon>Actinomycetes</taxon>
        <taxon>Mycobacteriales</taxon>
        <taxon>Nocardiaceae</taxon>
        <taxon>Nocardia</taxon>
    </lineage>
</organism>
<keyword evidence="1" id="KW-1133">Transmembrane helix</keyword>
<keyword evidence="3" id="KW-1185">Reference proteome</keyword>
<evidence type="ECO:0000313" key="2">
    <source>
        <dbReference type="EMBL" id="MFF3573736.1"/>
    </source>
</evidence>
<keyword evidence="1" id="KW-0812">Transmembrane</keyword>
<feature type="transmembrane region" description="Helical" evidence="1">
    <location>
        <begin position="44"/>
        <end position="64"/>
    </location>
</feature>
<reference evidence="2 3" key="1">
    <citation type="submission" date="2024-10" db="EMBL/GenBank/DDBJ databases">
        <title>The Natural Products Discovery Center: Release of the First 8490 Sequenced Strains for Exploring Actinobacteria Biosynthetic Diversity.</title>
        <authorList>
            <person name="Kalkreuter E."/>
            <person name="Kautsar S.A."/>
            <person name="Yang D."/>
            <person name="Bader C.D."/>
            <person name="Teijaro C.N."/>
            <person name="Fluegel L."/>
            <person name="Davis C.M."/>
            <person name="Simpson J.R."/>
            <person name="Lauterbach L."/>
            <person name="Steele A.D."/>
            <person name="Gui C."/>
            <person name="Meng S."/>
            <person name="Li G."/>
            <person name="Viehrig K."/>
            <person name="Ye F."/>
            <person name="Su P."/>
            <person name="Kiefer A.F."/>
            <person name="Nichols A."/>
            <person name="Cepeda A.J."/>
            <person name="Yan W."/>
            <person name="Fan B."/>
            <person name="Jiang Y."/>
            <person name="Adhikari A."/>
            <person name="Zheng C.-J."/>
            <person name="Schuster L."/>
            <person name="Cowan T.M."/>
            <person name="Smanski M.J."/>
            <person name="Chevrette M.G."/>
            <person name="De Carvalho L.P.S."/>
            <person name="Shen B."/>
        </authorList>
    </citation>
    <scope>NUCLEOTIDE SEQUENCE [LARGE SCALE GENOMIC DNA]</scope>
    <source>
        <strain evidence="2 3">NPDC002593</strain>
    </source>
</reference>
<dbReference type="EMBL" id="JBIAQY010000021">
    <property type="protein sequence ID" value="MFF3573736.1"/>
    <property type="molecule type" value="Genomic_DNA"/>
</dbReference>